<proteinExistence type="predicted"/>
<comment type="caution">
    <text evidence="2">The sequence shown here is derived from an EMBL/GenBank/DDBJ whole genome shotgun (WGS) entry which is preliminary data.</text>
</comment>
<sequence>VDDVLKSLNEQDPKSDAGTNVETSGTHEDIVEDSLPATPVDNPVSNVLKETVDVVTEGNTCLDEGTNPNS</sequence>
<dbReference type="AlphaFoldDB" id="A0A392V723"/>
<protein>
    <submittedName>
        <fullName evidence="2">Uncharacterized protein</fullName>
    </submittedName>
</protein>
<feature type="non-terminal residue" evidence="2">
    <location>
        <position position="1"/>
    </location>
</feature>
<evidence type="ECO:0000313" key="2">
    <source>
        <dbReference type="EMBL" id="MCI84096.1"/>
    </source>
</evidence>
<feature type="region of interest" description="Disordered" evidence="1">
    <location>
        <begin position="1"/>
        <end position="27"/>
    </location>
</feature>
<feature type="non-terminal residue" evidence="2">
    <location>
        <position position="70"/>
    </location>
</feature>
<reference evidence="2 3" key="1">
    <citation type="journal article" date="2018" name="Front. Plant Sci.">
        <title>Red Clover (Trifolium pratense) and Zigzag Clover (T. medium) - A Picture of Genomic Similarities and Differences.</title>
        <authorList>
            <person name="Dluhosova J."/>
            <person name="Istvanek J."/>
            <person name="Nedelnik J."/>
            <person name="Repkova J."/>
        </authorList>
    </citation>
    <scope>NUCLEOTIDE SEQUENCE [LARGE SCALE GENOMIC DNA]</scope>
    <source>
        <strain evidence="3">cv. 10/8</strain>
        <tissue evidence="2">Leaf</tissue>
    </source>
</reference>
<dbReference type="EMBL" id="LXQA011082695">
    <property type="protein sequence ID" value="MCI84096.1"/>
    <property type="molecule type" value="Genomic_DNA"/>
</dbReference>
<evidence type="ECO:0000256" key="1">
    <source>
        <dbReference type="SAM" id="MobiDB-lite"/>
    </source>
</evidence>
<keyword evidence="3" id="KW-1185">Reference proteome</keyword>
<name>A0A392V723_9FABA</name>
<dbReference type="Proteomes" id="UP000265520">
    <property type="component" value="Unassembled WGS sequence"/>
</dbReference>
<accession>A0A392V723</accession>
<organism evidence="2 3">
    <name type="scientific">Trifolium medium</name>
    <dbReference type="NCBI Taxonomy" id="97028"/>
    <lineage>
        <taxon>Eukaryota</taxon>
        <taxon>Viridiplantae</taxon>
        <taxon>Streptophyta</taxon>
        <taxon>Embryophyta</taxon>
        <taxon>Tracheophyta</taxon>
        <taxon>Spermatophyta</taxon>
        <taxon>Magnoliopsida</taxon>
        <taxon>eudicotyledons</taxon>
        <taxon>Gunneridae</taxon>
        <taxon>Pentapetalae</taxon>
        <taxon>rosids</taxon>
        <taxon>fabids</taxon>
        <taxon>Fabales</taxon>
        <taxon>Fabaceae</taxon>
        <taxon>Papilionoideae</taxon>
        <taxon>50 kb inversion clade</taxon>
        <taxon>NPAAA clade</taxon>
        <taxon>Hologalegina</taxon>
        <taxon>IRL clade</taxon>
        <taxon>Trifolieae</taxon>
        <taxon>Trifolium</taxon>
    </lineage>
</organism>
<evidence type="ECO:0000313" key="3">
    <source>
        <dbReference type="Proteomes" id="UP000265520"/>
    </source>
</evidence>